<name>A0A9W3FUA2_CAMBA</name>
<reference evidence="2" key="1">
    <citation type="submission" date="2025-08" db="UniProtKB">
        <authorList>
            <consortium name="RefSeq"/>
        </authorList>
    </citation>
    <scope>IDENTIFICATION</scope>
    <source>
        <tissue evidence="2">Blood</tissue>
    </source>
</reference>
<proteinExistence type="predicted"/>
<dbReference type="RefSeq" id="XP_045366795.1">
    <property type="nucleotide sequence ID" value="XM_045510839.1"/>
</dbReference>
<organism evidence="2">
    <name type="scientific">Camelus bactrianus</name>
    <name type="common">Bactrian camel</name>
    <dbReference type="NCBI Taxonomy" id="9837"/>
    <lineage>
        <taxon>Eukaryota</taxon>
        <taxon>Metazoa</taxon>
        <taxon>Chordata</taxon>
        <taxon>Craniata</taxon>
        <taxon>Vertebrata</taxon>
        <taxon>Euteleostomi</taxon>
        <taxon>Mammalia</taxon>
        <taxon>Eutheria</taxon>
        <taxon>Laurasiatheria</taxon>
        <taxon>Artiodactyla</taxon>
        <taxon>Tylopoda</taxon>
        <taxon>Camelidae</taxon>
        <taxon>Camelus</taxon>
    </lineage>
</organism>
<accession>A0A9W3FUA2</accession>
<evidence type="ECO:0000256" key="1">
    <source>
        <dbReference type="SAM" id="MobiDB-lite"/>
    </source>
</evidence>
<sequence length="110" mass="11708">MDSPRPSRAPTWKRQQGRCPQAGPTMTPCETSGYNTGPGRCSDPSCLVLQPEGRSSAAQPAPRPGLDAAAAQRPRESKVGAVPGRVVRGQPLPGPFLVHDQYRCRASPHP</sequence>
<protein>
    <submittedName>
        <fullName evidence="2">Uncharacterized protein LOC123614602</fullName>
    </submittedName>
</protein>
<gene>
    <name evidence="2" type="primary">LOC123614602</name>
</gene>
<feature type="region of interest" description="Disordered" evidence="1">
    <location>
        <begin position="1"/>
        <end position="27"/>
    </location>
</feature>
<evidence type="ECO:0000313" key="2">
    <source>
        <dbReference type="RefSeq" id="XP_045366795.1"/>
    </source>
</evidence>
<dbReference type="AlphaFoldDB" id="A0A9W3FUA2"/>
<feature type="region of interest" description="Disordered" evidence="1">
    <location>
        <begin position="52"/>
        <end position="95"/>
    </location>
</feature>